<organism evidence="9 10">
    <name type="scientific">Apatococcus fuscideae</name>
    <dbReference type="NCBI Taxonomy" id="2026836"/>
    <lineage>
        <taxon>Eukaryota</taxon>
        <taxon>Viridiplantae</taxon>
        <taxon>Chlorophyta</taxon>
        <taxon>core chlorophytes</taxon>
        <taxon>Trebouxiophyceae</taxon>
        <taxon>Chlorellales</taxon>
        <taxon>Chlorellaceae</taxon>
        <taxon>Apatococcus</taxon>
    </lineage>
</organism>
<accession>A0AAW1T8G9</accession>
<evidence type="ECO:0000313" key="10">
    <source>
        <dbReference type="Proteomes" id="UP001485043"/>
    </source>
</evidence>
<sequence length="117" mass="13778">MVWKGPDIIREAPETYNPEDPFADPVALHEAREASVWRKEVRIEKAKILRERMKQCYLKEGVNHLQNCREQVQRYLDSLQDTGVQRQNADFYQLWRVKHDKEAAAKICQRAGLRASL</sequence>
<comment type="similarity">
    <text evidence="2">Belongs to the complex I NDUFB10 subunit family.</text>
</comment>
<evidence type="ECO:0008006" key="11">
    <source>
        <dbReference type="Google" id="ProtNLM"/>
    </source>
</evidence>
<keyword evidence="5" id="KW-0999">Mitochondrion inner membrane</keyword>
<evidence type="ECO:0000256" key="3">
    <source>
        <dbReference type="ARBA" id="ARBA00022448"/>
    </source>
</evidence>
<keyword evidence="4" id="KW-0679">Respiratory chain</keyword>
<proteinExistence type="inferred from homology"/>
<evidence type="ECO:0000256" key="1">
    <source>
        <dbReference type="ARBA" id="ARBA00004443"/>
    </source>
</evidence>
<keyword evidence="8" id="KW-0472">Membrane</keyword>
<dbReference type="AlphaFoldDB" id="A0AAW1T8G9"/>
<dbReference type="GO" id="GO:0045271">
    <property type="term" value="C:respiratory chain complex I"/>
    <property type="evidence" value="ECO:0007669"/>
    <property type="project" value="UniProtKB-ARBA"/>
</dbReference>
<keyword evidence="10" id="KW-1185">Reference proteome</keyword>
<dbReference type="InterPro" id="IPR019377">
    <property type="entry name" value="NADH_UbQ_OxRdtase_su10"/>
</dbReference>
<dbReference type="Proteomes" id="UP001485043">
    <property type="component" value="Unassembled WGS sequence"/>
</dbReference>
<protein>
    <recommendedName>
        <fullName evidence="11">NADH dehydrogenase [ubiquinone] 1 beta subcomplex subunit 10</fullName>
    </recommendedName>
</protein>
<evidence type="ECO:0000256" key="5">
    <source>
        <dbReference type="ARBA" id="ARBA00022792"/>
    </source>
</evidence>
<keyword evidence="7" id="KW-0496">Mitochondrion</keyword>
<dbReference type="PANTHER" id="PTHR13094:SF1">
    <property type="entry name" value="NADH DEHYDROGENASE [UBIQUINONE] 1 BETA SUBCOMPLEX SUBUNIT 10"/>
    <property type="match status" value="1"/>
</dbReference>
<evidence type="ECO:0000256" key="4">
    <source>
        <dbReference type="ARBA" id="ARBA00022660"/>
    </source>
</evidence>
<keyword evidence="6" id="KW-0249">Electron transport</keyword>
<dbReference type="Pfam" id="PF10249">
    <property type="entry name" value="NDUFB10"/>
    <property type="match status" value="1"/>
</dbReference>
<evidence type="ECO:0000256" key="7">
    <source>
        <dbReference type="ARBA" id="ARBA00023128"/>
    </source>
</evidence>
<keyword evidence="3" id="KW-0813">Transport</keyword>
<dbReference type="InterPro" id="IPR039993">
    <property type="entry name" value="NDUFB10"/>
</dbReference>
<evidence type="ECO:0000256" key="8">
    <source>
        <dbReference type="ARBA" id="ARBA00023136"/>
    </source>
</evidence>
<name>A0AAW1T8G9_9CHLO</name>
<comment type="subcellular location">
    <subcellularLocation>
        <location evidence="1">Mitochondrion inner membrane</location>
        <topology evidence="1">Peripheral membrane protein</topology>
        <orientation evidence="1">Matrix side</orientation>
    </subcellularLocation>
</comment>
<evidence type="ECO:0000256" key="6">
    <source>
        <dbReference type="ARBA" id="ARBA00022982"/>
    </source>
</evidence>
<reference evidence="9 10" key="1">
    <citation type="journal article" date="2024" name="Nat. Commun.">
        <title>Phylogenomics reveals the evolutionary origins of lichenization in chlorophyte algae.</title>
        <authorList>
            <person name="Puginier C."/>
            <person name="Libourel C."/>
            <person name="Otte J."/>
            <person name="Skaloud P."/>
            <person name="Haon M."/>
            <person name="Grisel S."/>
            <person name="Petersen M."/>
            <person name="Berrin J.G."/>
            <person name="Delaux P.M."/>
            <person name="Dal Grande F."/>
            <person name="Keller J."/>
        </authorList>
    </citation>
    <scope>NUCLEOTIDE SEQUENCE [LARGE SCALE GENOMIC DNA]</scope>
    <source>
        <strain evidence="9 10">SAG 2523</strain>
    </source>
</reference>
<dbReference type="EMBL" id="JALJOV010000289">
    <property type="protein sequence ID" value="KAK9865040.1"/>
    <property type="molecule type" value="Genomic_DNA"/>
</dbReference>
<gene>
    <name evidence="9" type="ORF">WJX84_005434</name>
</gene>
<evidence type="ECO:0000313" key="9">
    <source>
        <dbReference type="EMBL" id="KAK9865040.1"/>
    </source>
</evidence>
<dbReference type="GO" id="GO:0005743">
    <property type="term" value="C:mitochondrial inner membrane"/>
    <property type="evidence" value="ECO:0007669"/>
    <property type="project" value="UniProtKB-SubCell"/>
</dbReference>
<dbReference type="PANTHER" id="PTHR13094">
    <property type="entry name" value="NADH-UBIQUINONE OXIDOREDUCTASE PDSW SUBUNIT"/>
    <property type="match status" value="1"/>
</dbReference>
<comment type="caution">
    <text evidence="9">The sequence shown here is derived from an EMBL/GenBank/DDBJ whole genome shotgun (WGS) entry which is preliminary data.</text>
</comment>
<evidence type="ECO:0000256" key="2">
    <source>
        <dbReference type="ARBA" id="ARBA00008317"/>
    </source>
</evidence>